<dbReference type="RefSeq" id="WP_019619433.1">
    <property type="nucleotide sequence ID" value="NZ_JBHUNE010000006.1"/>
</dbReference>
<dbReference type="Pfam" id="PF13649">
    <property type="entry name" value="Methyltransf_25"/>
    <property type="match status" value="1"/>
</dbReference>
<gene>
    <name evidence="2" type="ORF">ACFSW7_08180</name>
</gene>
<evidence type="ECO:0000313" key="3">
    <source>
        <dbReference type="Proteomes" id="UP001597492"/>
    </source>
</evidence>
<dbReference type="InterPro" id="IPR029063">
    <property type="entry name" value="SAM-dependent_MTases_sf"/>
</dbReference>
<feature type="domain" description="Methyltransferase" evidence="1">
    <location>
        <begin position="40"/>
        <end position="134"/>
    </location>
</feature>
<accession>A0ABW5UY33</accession>
<reference evidence="3" key="1">
    <citation type="journal article" date="2019" name="Int. J. Syst. Evol. Microbiol.">
        <title>The Global Catalogue of Microorganisms (GCM) 10K type strain sequencing project: providing services to taxonomists for standard genome sequencing and annotation.</title>
        <authorList>
            <consortium name="The Broad Institute Genomics Platform"/>
            <consortium name="The Broad Institute Genome Sequencing Center for Infectious Disease"/>
            <person name="Wu L."/>
            <person name="Ma J."/>
        </authorList>
    </citation>
    <scope>NUCLEOTIDE SEQUENCE [LARGE SCALE GENOMIC DNA]</scope>
    <source>
        <strain evidence="3">TISTR 1514</strain>
    </source>
</reference>
<dbReference type="Gene3D" id="3.40.50.150">
    <property type="entry name" value="Vaccinia Virus protein VP39"/>
    <property type="match status" value="1"/>
</dbReference>
<evidence type="ECO:0000259" key="1">
    <source>
        <dbReference type="Pfam" id="PF13649"/>
    </source>
</evidence>
<dbReference type="Gene3D" id="2.20.130.10">
    <property type="entry name" value="CAC2371-like domains"/>
    <property type="match status" value="1"/>
</dbReference>
<dbReference type="InterPro" id="IPR041698">
    <property type="entry name" value="Methyltransf_25"/>
</dbReference>
<evidence type="ECO:0000313" key="2">
    <source>
        <dbReference type="EMBL" id="MFD2758354.1"/>
    </source>
</evidence>
<organism evidence="2 3">
    <name type="scientific">Gulosibacter faecalis</name>
    <dbReference type="NCBI Taxonomy" id="272240"/>
    <lineage>
        <taxon>Bacteria</taxon>
        <taxon>Bacillati</taxon>
        <taxon>Actinomycetota</taxon>
        <taxon>Actinomycetes</taxon>
        <taxon>Micrococcales</taxon>
        <taxon>Microbacteriaceae</taxon>
        <taxon>Gulosibacter</taxon>
    </lineage>
</organism>
<name>A0ABW5UY33_9MICO</name>
<dbReference type="Proteomes" id="UP001597492">
    <property type="component" value="Unassembled WGS sequence"/>
</dbReference>
<protein>
    <submittedName>
        <fullName evidence="2">Class I SAM-dependent methyltransferase</fullName>
        <ecNumber evidence="2">2.1.1.-</ecNumber>
    </submittedName>
</protein>
<keyword evidence="2" id="KW-0808">Transferase</keyword>
<dbReference type="EC" id="2.1.1.-" evidence="2"/>
<sequence length="239" mass="26615">MEAAEFYTGIVPDVYRALRASHFSADRYRAFIEEHGQPALELGCGDDGPFFELAVAGYELVGVDSSTDMVDRGLERLRRDGVTAQIHHQRMERLELGMTFGSIYLAGPTFNLLPDDESALDALRAIARHLREDGAALVPLWSPTPTPPERIGVTSVSASATARAKYTVIGETYDLAQRTRTTQVRYELVTDHESQTADREWIIHWFSDDVFRGLAAIAGLRVEFTNRSDDQVDAVLRLA</sequence>
<dbReference type="SUPFAM" id="SSF53335">
    <property type="entry name" value="S-adenosyl-L-methionine-dependent methyltransferases"/>
    <property type="match status" value="1"/>
</dbReference>
<dbReference type="GO" id="GO:0008168">
    <property type="term" value="F:methyltransferase activity"/>
    <property type="evidence" value="ECO:0007669"/>
    <property type="project" value="UniProtKB-KW"/>
</dbReference>
<comment type="caution">
    <text evidence="2">The sequence shown here is derived from an EMBL/GenBank/DDBJ whole genome shotgun (WGS) entry which is preliminary data.</text>
</comment>
<proteinExistence type="predicted"/>
<dbReference type="EMBL" id="JBHUNE010000006">
    <property type="protein sequence ID" value="MFD2758354.1"/>
    <property type="molecule type" value="Genomic_DNA"/>
</dbReference>
<keyword evidence="3" id="KW-1185">Reference proteome</keyword>
<keyword evidence="2" id="KW-0489">Methyltransferase</keyword>
<dbReference type="GO" id="GO:0032259">
    <property type="term" value="P:methylation"/>
    <property type="evidence" value="ECO:0007669"/>
    <property type="project" value="UniProtKB-KW"/>
</dbReference>